<accession>C8XFA5</accession>
<feature type="region of interest" description="Disordered" evidence="1">
    <location>
        <begin position="426"/>
        <end position="466"/>
    </location>
</feature>
<dbReference type="EMBL" id="CP001737">
    <property type="protein sequence ID" value="ACV77991.1"/>
    <property type="molecule type" value="Genomic_DNA"/>
</dbReference>
<dbReference type="Pfam" id="PF10103">
    <property type="entry name" value="Zincin_2"/>
    <property type="match status" value="1"/>
</dbReference>
<dbReference type="AlphaFoldDB" id="C8XFA5"/>
<dbReference type="eggNOG" id="COG5282">
    <property type="taxonomic scope" value="Bacteria"/>
</dbReference>
<feature type="compositionally biased region" description="Gly residues" evidence="1">
    <location>
        <begin position="26"/>
        <end position="36"/>
    </location>
</feature>
<evidence type="ECO:0000313" key="2">
    <source>
        <dbReference type="EMBL" id="ACV77991.1"/>
    </source>
</evidence>
<dbReference type="KEGG" id="nml:Namu_1596"/>
<dbReference type="InterPro" id="IPR018766">
    <property type="entry name" value="Zinicin_2"/>
</dbReference>
<dbReference type="HOGENOM" id="CLU_031872_1_1_11"/>
<sequence>MRNVGRMTNLPFGFSPSGDDDPDGKPGQGPGPGGFDLGQLGSMLSQLGQMMSQANASGASTGPVNYDLARRLATSQLPASHPASAVDVNKVVEAIKLAEVWLDGATALPAGARTATAWTPRQWVDATMPAWEKLCSPIAEQVSRAWVDGLPEQAKAQAGPLLAMMGSMGGMAFGSQLGQGLAQLATEVLTSTDVGIPLGPEGTAALLPRSISEFGAGLNLPEDQVRLYLAVREAAHHRLYAGTPWLRDRVVALINDYARAISVDFSAVEQLASNIDPSDPASIEAALGQGMFEPTITPGQQAAMAELETLLALVEGWVDTVVADAVGERLPGANALRETLRRRRATGGPAEQTFATLIGLELRPRRLRAAAELWQAVGESRGTDGRDALWADPGLLPSGTDLDDPKGFVERDKQFTELLAGLDDIETQLLGKPDDATDPADSAAPADSRDPAGDDGNPDEQPPRPV</sequence>
<dbReference type="InterPro" id="IPR042271">
    <property type="entry name" value="Zinicin_2_N"/>
</dbReference>
<evidence type="ECO:0000313" key="3">
    <source>
        <dbReference type="Proteomes" id="UP000002218"/>
    </source>
</evidence>
<dbReference type="Gene3D" id="1.20.150.30">
    <property type="entry name" value="Zincin-like metallopeptidase, N-terminal domain"/>
    <property type="match status" value="1"/>
</dbReference>
<evidence type="ECO:0008006" key="4">
    <source>
        <dbReference type="Google" id="ProtNLM"/>
    </source>
</evidence>
<dbReference type="PANTHER" id="PTHR39420">
    <property type="match status" value="1"/>
</dbReference>
<keyword evidence="3" id="KW-1185">Reference proteome</keyword>
<proteinExistence type="predicted"/>
<gene>
    <name evidence="2" type="ordered locus">Namu_1596</name>
</gene>
<dbReference type="PANTHER" id="PTHR39420:SF2">
    <property type="entry name" value="HYDROLASE"/>
    <property type="match status" value="1"/>
</dbReference>
<dbReference type="SUPFAM" id="SSF55486">
    <property type="entry name" value="Metalloproteases ('zincins'), catalytic domain"/>
    <property type="match status" value="1"/>
</dbReference>
<dbReference type="Proteomes" id="UP000002218">
    <property type="component" value="Chromosome"/>
</dbReference>
<dbReference type="NCBIfam" id="TIGR03624">
    <property type="entry name" value="putative hydrolase"/>
    <property type="match status" value="1"/>
</dbReference>
<protein>
    <recommendedName>
        <fullName evidence="4">Hydrolase</fullName>
    </recommendedName>
</protein>
<organism evidence="2 3">
    <name type="scientific">Nakamurella multipartita (strain ATCC 700099 / DSM 44233 / CIP 104796 / JCM 9543 / NBRC 105858 / Y-104)</name>
    <name type="common">Microsphaera multipartita</name>
    <dbReference type="NCBI Taxonomy" id="479431"/>
    <lineage>
        <taxon>Bacteria</taxon>
        <taxon>Bacillati</taxon>
        <taxon>Actinomycetota</taxon>
        <taxon>Actinomycetes</taxon>
        <taxon>Nakamurellales</taxon>
        <taxon>Nakamurellaceae</taxon>
        <taxon>Nakamurella</taxon>
    </lineage>
</organism>
<name>C8XFA5_NAKMY</name>
<feature type="region of interest" description="Disordered" evidence="1">
    <location>
        <begin position="1"/>
        <end position="39"/>
    </location>
</feature>
<dbReference type="STRING" id="479431.Namu_1596"/>
<reference evidence="2 3" key="2">
    <citation type="journal article" date="2010" name="Stand. Genomic Sci.">
        <title>Complete genome sequence of Nakamurella multipartita type strain (Y-104).</title>
        <authorList>
            <person name="Tice H."/>
            <person name="Mayilraj S."/>
            <person name="Sims D."/>
            <person name="Lapidus A."/>
            <person name="Nolan M."/>
            <person name="Lucas S."/>
            <person name="Glavina Del Rio T."/>
            <person name="Copeland A."/>
            <person name="Cheng J.F."/>
            <person name="Meincke L."/>
            <person name="Bruce D."/>
            <person name="Goodwin L."/>
            <person name="Pitluck S."/>
            <person name="Ivanova N."/>
            <person name="Mavromatis K."/>
            <person name="Ovchinnikova G."/>
            <person name="Pati A."/>
            <person name="Chen A."/>
            <person name="Palaniappan K."/>
            <person name="Land M."/>
            <person name="Hauser L."/>
            <person name="Chang Y.J."/>
            <person name="Jeffries C.D."/>
            <person name="Detter J.C."/>
            <person name="Brettin T."/>
            <person name="Rohde M."/>
            <person name="Goker M."/>
            <person name="Bristow J."/>
            <person name="Eisen J.A."/>
            <person name="Markowitz V."/>
            <person name="Hugenholtz P."/>
            <person name="Kyrpides N.C."/>
            <person name="Klenk H.P."/>
            <person name="Chen F."/>
        </authorList>
    </citation>
    <scope>NUCLEOTIDE SEQUENCE [LARGE SCALE GENOMIC DNA]</scope>
    <source>
        <strain evidence="3">ATCC 700099 / DSM 44233 / CIP 104796 / JCM 9543 / NBRC 105858 / Y-104</strain>
    </source>
</reference>
<evidence type="ECO:0000256" key="1">
    <source>
        <dbReference type="SAM" id="MobiDB-lite"/>
    </source>
</evidence>
<reference evidence="3" key="1">
    <citation type="submission" date="2009-09" db="EMBL/GenBank/DDBJ databases">
        <title>The complete genome of Nakamurella multipartita DSM 44233.</title>
        <authorList>
            <consortium name="US DOE Joint Genome Institute (JGI-PGF)"/>
            <person name="Lucas S."/>
            <person name="Copeland A."/>
            <person name="Lapidus A."/>
            <person name="Glavina del Rio T."/>
            <person name="Dalin E."/>
            <person name="Tice H."/>
            <person name="Bruce D."/>
            <person name="Goodwin L."/>
            <person name="Pitluck S."/>
            <person name="Kyrpides N."/>
            <person name="Mavromatis K."/>
            <person name="Ivanova N."/>
            <person name="Ovchinnikova G."/>
            <person name="Sims D."/>
            <person name="Meincke L."/>
            <person name="Brettin T."/>
            <person name="Detter J.C."/>
            <person name="Han C."/>
            <person name="Larimer F."/>
            <person name="Land M."/>
            <person name="Hauser L."/>
            <person name="Markowitz V."/>
            <person name="Cheng J.-F."/>
            <person name="Hugenholtz P."/>
            <person name="Woyke T."/>
            <person name="Wu D."/>
            <person name="Klenk H.-P."/>
            <person name="Eisen J.A."/>
        </authorList>
    </citation>
    <scope>NUCLEOTIDE SEQUENCE [LARGE SCALE GENOMIC DNA]</scope>
    <source>
        <strain evidence="3">ATCC 700099 / DSM 44233 / CIP 104796 / JCM 9543 / NBRC 105858 / Y-104</strain>
    </source>
</reference>
<dbReference type="InParanoid" id="C8XFA5"/>